<evidence type="ECO:0000313" key="3">
    <source>
        <dbReference type="Proteomes" id="UP000011115"/>
    </source>
</evidence>
<protein>
    <recommendedName>
        <fullName evidence="4">Polyprotein protein</fullName>
    </recommendedName>
</protein>
<proteinExistence type="predicted"/>
<evidence type="ECO:0000313" key="2">
    <source>
        <dbReference type="EnsemblPlants" id="PGSC0003DMT400090522"/>
    </source>
</evidence>
<dbReference type="Proteomes" id="UP000011115">
    <property type="component" value="Unassembled WGS sequence"/>
</dbReference>
<dbReference type="EnsemblPlants" id="PGSC0003DMT400090522">
    <property type="protein sequence ID" value="PGSC0003DMT400090522"/>
    <property type="gene ID" value="PGSC0003DMG400040093"/>
</dbReference>
<keyword evidence="3" id="KW-1185">Reference proteome</keyword>
<dbReference type="PaxDb" id="4113-PGSC0003DMT400090522"/>
<name>M1DKK7_SOLTU</name>
<evidence type="ECO:0008006" key="4">
    <source>
        <dbReference type="Google" id="ProtNLM"/>
    </source>
</evidence>
<accession>M1DKK7</accession>
<dbReference type="HOGENOM" id="CLU_649572_0_0_1"/>
<reference evidence="2" key="2">
    <citation type="submission" date="2015-06" db="UniProtKB">
        <authorList>
            <consortium name="EnsemblPlants"/>
        </authorList>
    </citation>
    <scope>IDENTIFICATION</scope>
    <source>
        <strain evidence="2">DM1-3 516 R44</strain>
    </source>
</reference>
<dbReference type="Gramene" id="PGSC0003DMT400090522">
    <property type="protein sequence ID" value="PGSC0003DMT400090522"/>
    <property type="gene ID" value="PGSC0003DMG400040093"/>
</dbReference>
<evidence type="ECO:0000256" key="1">
    <source>
        <dbReference type="SAM" id="MobiDB-lite"/>
    </source>
</evidence>
<sequence>MSKKSIDMGLIIEQEMAMSVKQQQTSLPFLVQITELCRRAGVPRNATRDVEVTPSSSTDIWRIEAEYTREEADRRKVTSVDTSLEVDIDSIPAEESLPTPASSPSDTFAPTSSSQVSGHLAYSVDVRATRLEKSVPWMIESAIIATLTSLWTSIDNLTAKVTACESRQGESSEVTTMRAEVADLKKATTGDVHRDDMTTVESEAETDEEQIDVRDAEVYYDLTDLEDVMFETTRQNSLRALPWVSPVVWILLSSSVPSPEGENQVGDRNVQSACRRVVLRCSVGSPKVTELEDAEGHRKMAMKLTKGRIAELIGNPDILRRMGQNVRIRHPGGHPKCPQGGPQPWPSKLPRQLEVVLGGSMSAPWTSSTKGQKFGPRRRHVVDSIVSNLISRKLVALDSFACKDDSFGIPNAFISSHRCRSLV</sequence>
<feature type="region of interest" description="Disordered" evidence="1">
    <location>
        <begin position="88"/>
        <end position="114"/>
    </location>
</feature>
<reference evidence="3" key="1">
    <citation type="journal article" date="2011" name="Nature">
        <title>Genome sequence and analysis of the tuber crop potato.</title>
        <authorList>
            <consortium name="The Potato Genome Sequencing Consortium"/>
        </authorList>
    </citation>
    <scope>NUCLEOTIDE SEQUENCE [LARGE SCALE GENOMIC DNA]</scope>
    <source>
        <strain evidence="3">cv. DM1-3 516 R44</strain>
    </source>
</reference>
<dbReference type="AlphaFoldDB" id="M1DKK7"/>
<dbReference type="InParanoid" id="M1DKK7"/>
<dbReference type="PANTHER" id="PTHR33180:SF31">
    <property type="entry name" value="POLYPROTEIN PROTEIN"/>
    <property type="match status" value="1"/>
</dbReference>
<organism evidence="2 3">
    <name type="scientific">Solanum tuberosum</name>
    <name type="common">Potato</name>
    <dbReference type="NCBI Taxonomy" id="4113"/>
    <lineage>
        <taxon>Eukaryota</taxon>
        <taxon>Viridiplantae</taxon>
        <taxon>Streptophyta</taxon>
        <taxon>Embryophyta</taxon>
        <taxon>Tracheophyta</taxon>
        <taxon>Spermatophyta</taxon>
        <taxon>Magnoliopsida</taxon>
        <taxon>eudicotyledons</taxon>
        <taxon>Gunneridae</taxon>
        <taxon>Pentapetalae</taxon>
        <taxon>asterids</taxon>
        <taxon>lamiids</taxon>
        <taxon>Solanales</taxon>
        <taxon>Solanaceae</taxon>
        <taxon>Solanoideae</taxon>
        <taxon>Solaneae</taxon>
        <taxon>Solanum</taxon>
    </lineage>
</organism>
<dbReference type="PANTHER" id="PTHR33180">
    <property type="entry name" value="PHOTOSYSTEM II CP43 REACTION CENTER PROTEIN"/>
    <property type="match status" value="1"/>
</dbReference>
<feature type="compositionally biased region" description="Polar residues" evidence="1">
    <location>
        <begin position="99"/>
        <end position="114"/>
    </location>
</feature>